<gene>
    <name evidence="2" type="ORF">PsYK624_034250</name>
</gene>
<evidence type="ECO:0000313" key="2">
    <source>
        <dbReference type="EMBL" id="GJE87342.1"/>
    </source>
</evidence>
<dbReference type="Gene3D" id="2.60.20.10">
    <property type="entry name" value="Crystallins"/>
    <property type="match status" value="1"/>
</dbReference>
<comment type="caution">
    <text evidence="2">The sequence shown here is derived from an EMBL/GenBank/DDBJ whole genome shotgun (WGS) entry which is preliminary data.</text>
</comment>
<dbReference type="OrthoDB" id="5401396at2759"/>
<feature type="signal peptide" evidence="1">
    <location>
        <begin position="1"/>
        <end position="22"/>
    </location>
</feature>
<organism evidence="2 3">
    <name type="scientific">Phanerochaete sordida</name>
    <dbReference type="NCBI Taxonomy" id="48140"/>
    <lineage>
        <taxon>Eukaryota</taxon>
        <taxon>Fungi</taxon>
        <taxon>Dikarya</taxon>
        <taxon>Basidiomycota</taxon>
        <taxon>Agaricomycotina</taxon>
        <taxon>Agaricomycetes</taxon>
        <taxon>Polyporales</taxon>
        <taxon>Phanerochaetaceae</taxon>
        <taxon>Phanerochaete</taxon>
    </lineage>
</organism>
<keyword evidence="1" id="KW-0732">Signal</keyword>
<dbReference type="AlphaFoldDB" id="A0A9P3LB06"/>
<keyword evidence="3" id="KW-1185">Reference proteome</keyword>
<dbReference type="Proteomes" id="UP000703269">
    <property type="component" value="Unassembled WGS sequence"/>
</dbReference>
<accession>A0A9P3LB06</accession>
<evidence type="ECO:0000256" key="1">
    <source>
        <dbReference type="SAM" id="SignalP"/>
    </source>
</evidence>
<reference evidence="2 3" key="1">
    <citation type="submission" date="2021-08" db="EMBL/GenBank/DDBJ databases">
        <title>Draft Genome Sequence of Phanerochaete sordida strain YK-624.</title>
        <authorList>
            <person name="Mori T."/>
            <person name="Dohra H."/>
            <person name="Suzuki T."/>
            <person name="Kawagishi H."/>
            <person name="Hirai H."/>
        </authorList>
    </citation>
    <scope>NUCLEOTIDE SEQUENCE [LARGE SCALE GENOMIC DNA]</scope>
    <source>
        <strain evidence="2 3">YK-624</strain>
    </source>
</reference>
<protein>
    <submittedName>
        <fullName evidence="2">Uncharacterized protein</fullName>
    </submittedName>
</protein>
<name>A0A9P3LB06_9APHY</name>
<evidence type="ECO:0000313" key="3">
    <source>
        <dbReference type="Proteomes" id="UP000703269"/>
    </source>
</evidence>
<sequence>MSFKPAFAFLAAALAFAGSAAASPIGNAALEARDYPPGNLYVCTDANWGGHCDNIWFAHEQCVTFPGDFQNDISSIGPPQQWYCYGYTNYNCGDDFIDFQYPGIYDLGDGNTAFNDRLNSFVCYHAAGGE</sequence>
<dbReference type="EMBL" id="BPQB01000006">
    <property type="protein sequence ID" value="GJE87342.1"/>
    <property type="molecule type" value="Genomic_DNA"/>
</dbReference>
<proteinExistence type="predicted"/>
<feature type="chain" id="PRO_5040156583" evidence="1">
    <location>
        <begin position="23"/>
        <end position="130"/>
    </location>
</feature>